<sequence length="229" mass="26002">MILNGADDGAKYAPYIFLGRDDVKLPSCSLACATYFLTINVRDRKRIDLTCHEFRQALLQGIKRIRQTLPFKMDGGVLLPNHWHCILTLPPTGHYPKMKTAKKTIERGTDEAFLQLMTVSGSSILKLLGVPPKKAERYQFRSVNLKEKLFEPDLEGIPLLLSFDSPVFIEFQGYSDKFIRYRLAIEVFQGCLQQKYEGKAIAGIIYTDPEYQTAALPLKALTAKNDQRL</sequence>
<dbReference type="GO" id="GO:0004803">
    <property type="term" value="F:transposase activity"/>
    <property type="evidence" value="ECO:0007669"/>
    <property type="project" value="InterPro"/>
</dbReference>
<dbReference type="GO" id="GO:0003677">
    <property type="term" value="F:DNA binding"/>
    <property type="evidence" value="ECO:0007669"/>
    <property type="project" value="InterPro"/>
</dbReference>
<evidence type="ECO:0008006" key="3">
    <source>
        <dbReference type="Google" id="ProtNLM"/>
    </source>
</evidence>
<dbReference type="GO" id="GO:0006313">
    <property type="term" value="P:DNA transposition"/>
    <property type="evidence" value="ECO:0007669"/>
    <property type="project" value="InterPro"/>
</dbReference>
<keyword evidence="2" id="KW-1185">Reference proteome</keyword>
<evidence type="ECO:0000313" key="2">
    <source>
        <dbReference type="Proteomes" id="UP000076962"/>
    </source>
</evidence>
<dbReference type="SUPFAM" id="SSF143422">
    <property type="entry name" value="Transposase IS200-like"/>
    <property type="match status" value="1"/>
</dbReference>
<dbReference type="InterPro" id="IPR036515">
    <property type="entry name" value="Transposase_17_sf"/>
</dbReference>
<evidence type="ECO:0000313" key="1">
    <source>
        <dbReference type="EMBL" id="OAD22652.1"/>
    </source>
</evidence>
<feature type="non-terminal residue" evidence="1">
    <location>
        <position position="229"/>
    </location>
</feature>
<dbReference type="InterPro" id="IPR022573">
    <property type="entry name" value="DUF2887"/>
</dbReference>
<dbReference type="Gene3D" id="3.30.70.1290">
    <property type="entry name" value="Transposase IS200-like"/>
    <property type="match status" value="1"/>
</dbReference>
<name>A0A0A6P148_9GAMM</name>
<proteinExistence type="predicted"/>
<protein>
    <recommendedName>
        <fullName evidence="3">Transposase IS200-like domain-containing protein</fullName>
    </recommendedName>
</protein>
<dbReference type="EMBL" id="LUTY01000814">
    <property type="protein sequence ID" value="OAD22652.1"/>
    <property type="molecule type" value="Genomic_DNA"/>
</dbReference>
<accession>A0A0A6P148</accession>
<dbReference type="Proteomes" id="UP000076962">
    <property type="component" value="Unassembled WGS sequence"/>
</dbReference>
<organism evidence="1 2">
    <name type="scientific">Candidatus Thiomargarita nelsonii</name>
    <dbReference type="NCBI Taxonomy" id="1003181"/>
    <lineage>
        <taxon>Bacteria</taxon>
        <taxon>Pseudomonadati</taxon>
        <taxon>Pseudomonadota</taxon>
        <taxon>Gammaproteobacteria</taxon>
        <taxon>Thiotrichales</taxon>
        <taxon>Thiotrichaceae</taxon>
        <taxon>Thiomargarita</taxon>
    </lineage>
</organism>
<dbReference type="Pfam" id="PF11103">
    <property type="entry name" value="DUF2887"/>
    <property type="match status" value="1"/>
</dbReference>
<dbReference type="AlphaFoldDB" id="A0A0A6P148"/>
<reference evidence="1 2" key="1">
    <citation type="submission" date="2016-05" db="EMBL/GenBank/DDBJ databases">
        <title>Single-cell genome of chain-forming Candidatus Thiomargarita nelsonii and comparison to other large sulfur-oxidizing bacteria.</title>
        <authorList>
            <person name="Winkel M."/>
            <person name="Salman V."/>
            <person name="Woyke T."/>
            <person name="Schulz-Vogt H."/>
            <person name="Richter M."/>
            <person name="Flood B."/>
            <person name="Bailey J."/>
            <person name="Amann R."/>
            <person name="Mussmann M."/>
        </authorList>
    </citation>
    <scope>NUCLEOTIDE SEQUENCE [LARGE SCALE GENOMIC DNA]</scope>
    <source>
        <strain evidence="1 2">THI036</strain>
    </source>
</reference>
<comment type="caution">
    <text evidence="1">The sequence shown here is derived from an EMBL/GenBank/DDBJ whole genome shotgun (WGS) entry which is preliminary data.</text>
</comment>
<gene>
    <name evidence="1" type="ORF">THIOM_001527</name>
</gene>